<dbReference type="AlphaFoldDB" id="A0A418CDT5"/>
<dbReference type="Pfam" id="PF13358">
    <property type="entry name" value="DDE_3"/>
    <property type="match status" value="1"/>
</dbReference>
<dbReference type="VEuPathDB" id="FungiDB:H257_07879"/>
<proteinExistence type="predicted"/>
<dbReference type="SUPFAM" id="SSF46689">
    <property type="entry name" value="Homeodomain-like"/>
    <property type="match status" value="1"/>
</dbReference>
<evidence type="ECO:0000313" key="2">
    <source>
        <dbReference type="EMBL" id="RHY75220.1"/>
    </source>
</evidence>
<feature type="domain" description="Tc1-like transposase DDE" evidence="1">
    <location>
        <begin position="154"/>
        <end position="295"/>
    </location>
</feature>
<dbReference type="Gene3D" id="3.30.420.10">
    <property type="entry name" value="Ribonuclease H-like superfamily/Ribonuclease H"/>
    <property type="match status" value="1"/>
</dbReference>
<protein>
    <recommendedName>
        <fullName evidence="1">Tc1-like transposase DDE domain-containing protein</fullName>
    </recommendedName>
</protein>
<gene>
    <name evidence="2" type="ORF">DYB34_013961</name>
</gene>
<dbReference type="GO" id="GO:0003676">
    <property type="term" value="F:nucleic acid binding"/>
    <property type="evidence" value="ECO:0007669"/>
    <property type="project" value="InterPro"/>
</dbReference>
<sequence length="404" mass="46468">MPVQGKLKHATTEEKTRVLAAHSNGENWKVVAKHNGIALTTARRIVRTGQVAHQKRGGARPGRTKVTPEILAALERYLDTNCQYTLSTMRDFVAQDFPGTLISKQTISRHLLGMLYTVKQVRIEQSTCNSDTNKAKRKESAETLVQHQRDGNFIVYYDETNYNIYCHRSVGRSKQGSRACLVLPPSKGPNLQIQWAVSPDVGLVCYRMERGSIKMEQNAAFVEEVYRASKNSPAYQNHFVGKKIVIVLDNALAHSQMEHRVAVHEDMTLLRLGSYSPMLNPIESCFSVLKAHIKRFLAKRTNLLFDRREFHSYLESRMRLLEEAATESLPCITQSLVIREAMFCQRNVEKALNLENMSYGTLLRHIDWNKNQIEWNIARFLLQFCLFRMFVIFYGHFDWNKVPT</sequence>
<reference evidence="2 3" key="1">
    <citation type="submission" date="2018-08" db="EMBL/GenBank/DDBJ databases">
        <title>Aphanomyces genome sequencing and annotation.</title>
        <authorList>
            <person name="Minardi D."/>
            <person name="Oidtmann B."/>
            <person name="Van Der Giezen M."/>
            <person name="Studholme D.J."/>
        </authorList>
    </citation>
    <scope>NUCLEOTIDE SEQUENCE [LARGE SCALE GENOMIC DNA]</scope>
    <source>
        <strain evidence="2 3">Si</strain>
    </source>
</reference>
<accession>A0A418CDT5</accession>
<dbReference type="InterPro" id="IPR038717">
    <property type="entry name" value="Tc1-like_DDE_dom"/>
</dbReference>
<dbReference type="InterPro" id="IPR009057">
    <property type="entry name" value="Homeodomain-like_sf"/>
</dbReference>
<dbReference type="InterPro" id="IPR036397">
    <property type="entry name" value="RNaseH_sf"/>
</dbReference>
<organism evidence="2 3">
    <name type="scientific">Aphanomyces astaci</name>
    <name type="common">Crayfish plague agent</name>
    <dbReference type="NCBI Taxonomy" id="112090"/>
    <lineage>
        <taxon>Eukaryota</taxon>
        <taxon>Sar</taxon>
        <taxon>Stramenopiles</taxon>
        <taxon>Oomycota</taxon>
        <taxon>Saprolegniomycetes</taxon>
        <taxon>Saprolegniales</taxon>
        <taxon>Verrucalvaceae</taxon>
        <taxon>Aphanomyces</taxon>
    </lineage>
</organism>
<dbReference type="PANTHER" id="PTHR46564">
    <property type="entry name" value="TRANSPOSASE"/>
    <property type="match status" value="1"/>
</dbReference>
<dbReference type="PANTHER" id="PTHR46564:SF1">
    <property type="entry name" value="TRANSPOSASE"/>
    <property type="match status" value="1"/>
</dbReference>
<evidence type="ECO:0000313" key="3">
    <source>
        <dbReference type="Proteomes" id="UP000283543"/>
    </source>
</evidence>
<comment type="caution">
    <text evidence="2">The sequence shown here is derived from an EMBL/GenBank/DDBJ whole genome shotgun (WGS) entry which is preliminary data.</text>
</comment>
<dbReference type="Proteomes" id="UP000283543">
    <property type="component" value="Unassembled WGS sequence"/>
</dbReference>
<dbReference type="EMBL" id="QUTB01001669">
    <property type="protein sequence ID" value="RHY75220.1"/>
    <property type="molecule type" value="Genomic_DNA"/>
</dbReference>
<evidence type="ECO:0000259" key="1">
    <source>
        <dbReference type="Pfam" id="PF13358"/>
    </source>
</evidence>
<name>A0A418CDT5_APHAT</name>